<keyword evidence="1" id="KW-0378">Hydrolase</keyword>
<dbReference type="GO" id="GO:0046872">
    <property type="term" value="F:metal ion binding"/>
    <property type="evidence" value="ECO:0007669"/>
    <property type="project" value="InterPro"/>
</dbReference>
<evidence type="ECO:0000256" key="3">
    <source>
        <dbReference type="SAM" id="Phobius"/>
    </source>
</evidence>
<keyword evidence="2" id="KW-0325">Glycoprotein</keyword>
<dbReference type="InterPro" id="IPR044929">
    <property type="entry name" value="DNA/RNA_non-sp_Endonuclease_sf"/>
</dbReference>
<dbReference type="Pfam" id="PF01663">
    <property type="entry name" value="Phosphodiest"/>
    <property type="match status" value="1"/>
</dbReference>
<sequence length="850" mass="95747">MESFQLLNTEEEEDMELTPISLDRPAVNGHGTKIRRSDRDRGSVESLNFSFENGNSAFATPASKKAAWIHRTRRYFAVTAACALCFLIGFLIRRNTPNSADSDNPQCSFGSKSSRIWTDQIAFTPDFARCPRSYADRPPLLVVSFDGFRADLLQNTHALRMVAEHGLRAPHMRPVYPSNTFPNHYSIVTGLYPESHGIIDNTFSNADFSKTFATYLKSRFEPEWWKGRPIWEIAKKQGRKVFAHFWPGSEAIINGVQPDHWVKFTLNETVQSRVKTLIDFLTLERESRPDLILSYYPEPDWTAHNKGLYSAEFAKAIASVNEFVGSLMQGLAENRLMDCVDVIFLSDHGLADYSYTTYPTGVLKDKLTASELTKINIFDGLGSHNRIAPLPGGAAVDKIAETLQCTDRSSPYRVYTNRTIPRRYHHTNSDRIAPILLTANITHALHSESHKNYSRVYAFHGWDPVFFEMRAIFIAYGPSFRTNVTVEPFQNVELYNLFAEMLDIQAVGNNGTDGSLLHLLRHSTNRPRPSPTSLANFTVAGSITGAVVPLCGASSTCQQIPAQVTDNEREDMVGLHVGNFGIPIVADKDSKTVLLVDKHWTTSFSEQRGIPLWVAFRLKSSKSGSASLSSPAVRSWGDQTDNCQHEDPRVVPSSQPLCRHTVGTTTVIPTYLFPEELASGIYESKAVTLSSGVVPMYEPFRNGVWKRFWEMVVSWDIPERHMRVLTGTVFDFVPPFGIADDVVLQRRTSGSLQDFQALPSHFYVILTRKRLEPRCEAISCHFDVISFVFPHQPEADPPCQFDEAFFLTHTATVRDVELLTGLEFFNDLPTEERARLRVRLADSLWNPAKQ</sequence>
<dbReference type="CDD" id="cd16018">
    <property type="entry name" value="Enpp"/>
    <property type="match status" value="1"/>
</dbReference>
<protein>
    <recommendedName>
        <fullName evidence="4">ENPP1-3/EXOG-like endonuclease/phosphodiesterase domain-containing protein</fullName>
    </recommendedName>
</protein>
<dbReference type="SMART" id="SM00477">
    <property type="entry name" value="NUC"/>
    <property type="match status" value="1"/>
</dbReference>
<dbReference type="InterPro" id="IPR017850">
    <property type="entry name" value="Alkaline_phosphatase_core_sf"/>
</dbReference>
<keyword evidence="3" id="KW-1133">Transmembrane helix</keyword>
<dbReference type="EMBL" id="BDGG01000001">
    <property type="protein sequence ID" value="GAU88701.1"/>
    <property type="molecule type" value="Genomic_DNA"/>
</dbReference>
<accession>A0A1D1UGW8</accession>
<dbReference type="InterPro" id="IPR002591">
    <property type="entry name" value="Phosphodiest/P_Trfase"/>
</dbReference>
<keyword evidence="3" id="KW-0812">Transmembrane</keyword>
<dbReference type="Proteomes" id="UP000186922">
    <property type="component" value="Unassembled WGS sequence"/>
</dbReference>
<dbReference type="GO" id="GO:0016787">
    <property type="term" value="F:hydrolase activity"/>
    <property type="evidence" value="ECO:0007669"/>
    <property type="project" value="UniProtKB-KW"/>
</dbReference>
<evidence type="ECO:0000313" key="6">
    <source>
        <dbReference type="Proteomes" id="UP000186922"/>
    </source>
</evidence>
<evidence type="ECO:0000259" key="4">
    <source>
        <dbReference type="SMART" id="SM00477"/>
    </source>
</evidence>
<reference evidence="5 6" key="1">
    <citation type="journal article" date="2016" name="Nat. Commun.">
        <title>Extremotolerant tardigrade genome and improved radiotolerance of human cultured cells by tardigrade-unique protein.</title>
        <authorList>
            <person name="Hashimoto T."/>
            <person name="Horikawa D.D."/>
            <person name="Saito Y."/>
            <person name="Kuwahara H."/>
            <person name="Kozuka-Hata H."/>
            <person name="Shin-I T."/>
            <person name="Minakuchi Y."/>
            <person name="Ohishi K."/>
            <person name="Motoyama A."/>
            <person name="Aizu T."/>
            <person name="Enomoto A."/>
            <person name="Kondo K."/>
            <person name="Tanaka S."/>
            <person name="Hara Y."/>
            <person name="Koshikawa S."/>
            <person name="Sagara H."/>
            <person name="Miura T."/>
            <person name="Yokobori S."/>
            <person name="Miyagawa K."/>
            <person name="Suzuki Y."/>
            <person name="Kubo T."/>
            <person name="Oyama M."/>
            <person name="Kohara Y."/>
            <person name="Fujiyama A."/>
            <person name="Arakawa K."/>
            <person name="Katayama T."/>
            <person name="Toyoda A."/>
            <person name="Kunieda T."/>
        </authorList>
    </citation>
    <scope>NUCLEOTIDE SEQUENCE [LARGE SCALE GENOMIC DNA]</scope>
    <source>
        <strain evidence="5 6">YOKOZUNA-1</strain>
    </source>
</reference>
<evidence type="ECO:0000256" key="2">
    <source>
        <dbReference type="ARBA" id="ARBA00023180"/>
    </source>
</evidence>
<dbReference type="PANTHER" id="PTHR10151">
    <property type="entry name" value="ECTONUCLEOTIDE PYROPHOSPHATASE/PHOSPHODIESTERASE"/>
    <property type="match status" value="1"/>
</dbReference>
<dbReference type="AlphaFoldDB" id="A0A1D1UGW8"/>
<feature type="domain" description="ENPP1-3/EXOG-like endonuclease/phosphodiesterase" evidence="4">
    <location>
        <begin position="597"/>
        <end position="831"/>
    </location>
</feature>
<dbReference type="Gene3D" id="3.40.570.10">
    <property type="entry name" value="Extracellular Endonuclease, subunit A"/>
    <property type="match status" value="1"/>
</dbReference>
<dbReference type="OrthoDB" id="415411at2759"/>
<proteinExistence type="predicted"/>
<evidence type="ECO:0000313" key="5">
    <source>
        <dbReference type="EMBL" id="GAU88701.1"/>
    </source>
</evidence>
<dbReference type="InterPro" id="IPR020821">
    <property type="entry name" value="ENPP1-3/EXOG-like_nuc-like"/>
</dbReference>
<dbReference type="STRING" id="947166.A0A1D1UGW8"/>
<dbReference type="PANTHER" id="PTHR10151:SF114">
    <property type="entry name" value="ECTONUCLEOTIDE PYROPHOSPHATASE_PHOSPHODIESTERASE C27A7.3"/>
    <property type="match status" value="1"/>
</dbReference>
<name>A0A1D1UGW8_RAMVA</name>
<dbReference type="SUPFAM" id="SSF53649">
    <property type="entry name" value="Alkaline phosphatase-like"/>
    <property type="match status" value="1"/>
</dbReference>
<keyword evidence="6" id="KW-1185">Reference proteome</keyword>
<dbReference type="Gene3D" id="3.40.720.10">
    <property type="entry name" value="Alkaline Phosphatase, subunit A"/>
    <property type="match status" value="1"/>
</dbReference>
<feature type="transmembrane region" description="Helical" evidence="3">
    <location>
        <begin position="75"/>
        <end position="92"/>
    </location>
</feature>
<dbReference type="InterPro" id="IPR044925">
    <property type="entry name" value="His-Me_finger_sf"/>
</dbReference>
<comment type="caution">
    <text evidence="5">The sequence shown here is derived from an EMBL/GenBank/DDBJ whole genome shotgun (WGS) entry which is preliminary data.</text>
</comment>
<evidence type="ECO:0000256" key="1">
    <source>
        <dbReference type="ARBA" id="ARBA00022801"/>
    </source>
</evidence>
<organism evidence="5 6">
    <name type="scientific">Ramazzottius varieornatus</name>
    <name type="common">Water bear</name>
    <name type="synonym">Tardigrade</name>
    <dbReference type="NCBI Taxonomy" id="947166"/>
    <lineage>
        <taxon>Eukaryota</taxon>
        <taxon>Metazoa</taxon>
        <taxon>Ecdysozoa</taxon>
        <taxon>Tardigrada</taxon>
        <taxon>Eutardigrada</taxon>
        <taxon>Parachela</taxon>
        <taxon>Hypsibioidea</taxon>
        <taxon>Ramazzottiidae</taxon>
        <taxon>Ramazzottius</taxon>
    </lineage>
</organism>
<dbReference type="Gene3D" id="3.30.1360.180">
    <property type="match status" value="1"/>
</dbReference>
<dbReference type="SUPFAM" id="SSF54060">
    <property type="entry name" value="His-Me finger endonucleases"/>
    <property type="match status" value="1"/>
</dbReference>
<dbReference type="GO" id="GO:0003676">
    <property type="term" value="F:nucleic acid binding"/>
    <property type="evidence" value="ECO:0007669"/>
    <property type="project" value="InterPro"/>
</dbReference>
<gene>
    <name evidence="5" type="primary">RvY_01345</name>
    <name evidence="5" type="synonym">RvY_01345.1</name>
    <name evidence="5" type="ORF">RvY_01345-1</name>
</gene>
<keyword evidence="3" id="KW-0472">Membrane</keyword>